<dbReference type="CDD" id="cd06661">
    <property type="entry name" value="GGCT_like"/>
    <property type="match status" value="1"/>
</dbReference>
<dbReference type="AlphaFoldDB" id="A0AAE0LKV0"/>
<name>A0AAE0LKV0_9CHLO</name>
<gene>
    <name evidence="4" type="ORF">CYMTET_3971</name>
</gene>
<dbReference type="EC" id="4.3.2.7" evidence="1"/>
<dbReference type="Gene3D" id="3.10.490.10">
    <property type="entry name" value="Gamma-glutamyl cyclotransferase-like"/>
    <property type="match status" value="1"/>
</dbReference>
<proteinExistence type="predicted"/>
<sequence length="217" mass="24726">MDRTPAPYKVTPQVRFSDIPKSDLKFHNQKIMTWVFGYGSLVWRPSFEHTATLKCYVKDYARVWTQGSTDHRGTPSHPGRTVTLERRVGAQTWGTAYKLPEDKREQIIEYLEVREKQYDVREVLPLFTELSQGEAVAPAVEDALVYIATEESANYLGVATIDDLAMQMATARGPSGENAEYLYRLAEAMREMGVLDKDLYRLEEKVKALKAQMPGQT</sequence>
<keyword evidence="2" id="KW-0456">Lyase</keyword>
<organism evidence="4 5">
    <name type="scientific">Cymbomonas tetramitiformis</name>
    <dbReference type="NCBI Taxonomy" id="36881"/>
    <lineage>
        <taxon>Eukaryota</taxon>
        <taxon>Viridiplantae</taxon>
        <taxon>Chlorophyta</taxon>
        <taxon>Pyramimonadophyceae</taxon>
        <taxon>Pyramimonadales</taxon>
        <taxon>Pyramimonadaceae</taxon>
        <taxon>Cymbomonas</taxon>
    </lineage>
</organism>
<dbReference type="PANTHER" id="PTHR12192:SF2">
    <property type="entry name" value="GLUTATHIONE-SPECIFIC GAMMA-GLUTAMYLCYCLOTRANSFERASE 2"/>
    <property type="match status" value="1"/>
</dbReference>
<dbReference type="InterPro" id="IPR013024">
    <property type="entry name" value="GGCT-like"/>
</dbReference>
<dbReference type="Pfam" id="PF04752">
    <property type="entry name" value="ChaC"/>
    <property type="match status" value="1"/>
</dbReference>
<dbReference type="GO" id="GO:0061928">
    <property type="term" value="F:glutathione specific gamma-glutamylcyclotransferase activity"/>
    <property type="evidence" value="ECO:0007669"/>
    <property type="project" value="UniProtKB-EC"/>
</dbReference>
<dbReference type="Proteomes" id="UP001190700">
    <property type="component" value="Unassembled WGS sequence"/>
</dbReference>
<evidence type="ECO:0000313" key="5">
    <source>
        <dbReference type="Proteomes" id="UP001190700"/>
    </source>
</evidence>
<dbReference type="InterPro" id="IPR006840">
    <property type="entry name" value="ChaC"/>
</dbReference>
<dbReference type="SUPFAM" id="SSF110857">
    <property type="entry name" value="Gamma-glutamyl cyclotransferase-like"/>
    <property type="match status" value="1"/>
</dbReference>
<evidence type="ECO:0000256" key="3">
    <source>
        <dbReference type="SAM" id="Coils"/>
    </source>
</evidence>
<dbReference type="InterPro" id="IPR036568">
    <property type="entry name" value="GGCT-like_sf"/>
</dbReference>
<keyword evidence="3" id="KW-0175">Coiled coil</keyword>
<evidence type="ECO:0000256" key="1">
    <source>
        <dbReference type="ARBA" id="ARBA00012344"/>
    </source>
</evidence>
<reference evidence="4 5" key="1">
    <citation type="journal article" date="2015" name="Genome Biol. Evol.">
        <title>Comparative Genomics of a Bacterivorous Green Alga Reveals Evolutionary Causalities and Consequences of Phago-Mixotrophic Mode of Nutrition.</title>
        <authorList>
            <person name="Burns J.A."/>
            <person name="Paasch A."/>
            <person name="Narechania A."/>
            <person name="Kim E."/>
        </authorList>
    </citation>
    <scope>NUCLEOTIDE SEQUENCE [LARGE SCALE GENOMIC DNA]</scope>
    <source>
        <strain evidence="4 5">PLY_AMNH</strain>
    </source>
</reference>
<comment type="caution">
    <text evidence="4">The sequence shown here is derived from an EMBL/GenBank/DDBJ whole genome shotgun (WGS) entry which is preliminary data.</text>
</comment>
<dbReference type="PANTHER" id="PTHR12192">
    <property type="entry name" value="CATION TRANSPORT PROTEIN CHAC-RELATED"/>
    <property type="match status" value="1"/>
</dbReference>
<keyword evidence="5" id="KW-1185">Reference proteome</keyword>
<protein>
    <recommendedName>
        <fullName evidence="1">glutathione-specific gamma-glutamylcyclotransferase</fullName>
        <ecNumber evidence="1">4.3.2.7</ecNumber>
    </recommendedName>
</protein>
<evidence type="ECO:0000313" key="4">
    <source>
        <dbReference type="EMBL" id="KAK3288560.1"/>
    </source>
</evidence>
<dbReference type="GO" id="GO:0006751">
    <property type="term" value="P:glutathione catabolic process"/>
    <property type="evidence" value="ECO:0007669"/>
    <property type="project" value="InterPro"/>
</dbReference>
<dbReference type="EMBL" id="LGRX02000435">
    <property type="protein sequence ID" value="KAK3288560.1"/>
    <property type="molecule type" value="Genomic_DNA"/>
</dbReference>
<dbReference type="GO" id="GO:0005737">
    <property type="term" value="C:cytoplasm"/>
    <property type="evidence" value="ECO:0007669"/>
    <property type="project" value="TreeGrafter"/>
</dbReference>
<feature type="coiled-coil region" evidence="3">
    <location>
        <begin position="185"/>
        <end position="212"/>
    </location>
</feature>
<evidence type="ECO:0000256" key="2">
    <source>
        <dbReference type="ARBA" id="ARBA00023239"/>
    </source>
</evidence>
<accession>A0AAE0LKV0</accession>